<dbReference type="AlphaFoldDB" id="A0A0S4TGK9"/>
<dbReference type="VEuPathDB" id="CryptoDB:Chro.40510"/>
<evidence type="ECO:0000313" key="3">
    <source>
        <dbReference type="EMBL" id="CUV05934.1"/>
    </source>
</evidence>
<reference evidence="4 5" key="3">
    <citation type="submission" date="2017-10" db="EMBL/GenBank/DDBJ databases">
        <title>Consistent, comparative and evidence-based genome annotation and re-annotation for the closely-related species, Cryptosporidium parvum, C. hominis and C. tyzzeri.</title>
        <authorList>
            <person name="Baptista R.P."/>
            <person name="Li Y."/>
            <person name="Sateriale A."/>
            <person name="Striepen B."/>
            <person name="Kissinger J.C."/>
        </authorList>
    </citation>
    <scope>NUCLEOTIDE SEQUENCE [LARGE SCALE GENOMIC DNA]</scope>
    <source>
        <strain evidence="4">30976</strain>
    </source>
</reference>
<sequence>MVFSRIIILFFLCVLFINKFDFLIGSDTPHNNQDDSKLEVSQLISDLKFDNTLVSGIVERCFASEFLIRGVMSFIFYLSKLIKIFGDPSVEIIYSLIEDAEMSVESNAIISQSQFLIEEKRLNQLFLSLSSYTRSDILKKLEKAYGNGEKRLIKEINPLFEEILLIIEQCMLLVELFAMQTISKNLESIVDILITIIPEIISKSKESISKLRTADDRQFNRLLIENSNRPELTSKAMNYDAESIKEREISSKEFHKMGDYKKLLSGEEVNFGQRELELVSNYHKLFFDTDLTDEEVFFLESLFSGFISLAYFACLNAFLFNRQAKSECFTTMFQLNIEFQETTSKRGTNHLVCAEKRLEIRNEVNSLLKVEEFKAFDLSTTSITKSLDKKEVIDSYRKIYRLLLDNMQLFRSFEMKFTKVKFLNSFFHSTLSKVEHVTKLVLENLKKINDMSLESTSITAVLNIKKENSLEKLVRISQKVDNIKTVKAKEQEDSKRKSSKQKKESRYPIFTEERARLLKLDKTPENKESNKEANQKSKTSKSKSEKKKEQILKLQKEAEKSSVKEEIKHVLMSTRLENTTGGKRKQAKKNKNNKKKEEEKHQRELRMKEETDDKESEDENKNQNYSSLTLLAELRTEFEVSSNKEESLNLVAMINSIFDYIQENMKQMTPSHGCTSKTLGENSAVDGSTKSHSPSSKESNSLFDATRSSSKSEDKVPVILGNEASNVIETETSTAQEGHISRSKSRARSKSRSKSRARSKSRSKSRVRSRARTRSRTRSRKRSRTRSRSNIDSELDSRTSKTECTEGSSVLVEPFKSKFLKMFVKKPLEDSTPSVMKFFSVSYPNESTVTVMSQAKEIFNEVQNCFLETARLHNEVCKLLTGTDLILIKSVEEKYIEHCLYLLQLYAKKKSIQE</sequence>
<feature type="compositionally biased region" description="Polar residues" evidence="1">
    <location>
        <begin position="723"/>
        <end position="736"/>
    </location>
</feature>
<feature type="compositionally biased region" description="Basic residues" evidence="1">
    <location>
        <begin position="582"/>
        <end position="594"/>
    </location>
</feature>
<feature type="chain" id="PRO_5006627782" evidence="2">
    <location>
        <begin position="26"/>
        <end position="914"/>
    </location>
</feature>
<protein>
    <submittedName>
        <fullName evidence="4">Uncharacterized protein (SKSR family)</fullName>
    </submittedName>
</protein>
<evidence type="ECO:0000256" key="2">
    <source>
        <dbReference type="SAM" id="SignalP"/>
    </source>
</evidence>
<dbReference type="EMBL" id="LN877950">
    <property type="protein sequence ID" value="CUV05934.1"/>
    <property type="molecule type" value="Genomic_DNA"/>
</dbReference>
<evidence type="ECO:0000313" key="5">
    <source>
        <dbReference type="Proteomes" id="UP001429100"/>
    </source>
</evidence>
<proteinExistence type="predicted"/>
<accession>A0A0S4TGK9</accession>
<dbReference type="EMBL" id="JTAI01000023">
    <property type="protein sequence ID" value="PPS92675.1"/>
    <property type="molecule type" value="Genomic_DNA"/>
</dbReference>
<feature type="compositionally biased region" description="Polar residues" evidence="1">
    <location>
        <begin position="668"/>
        <end position="681"/>
    </location>
</feature>
<dbReference type="VEuPathDB" id="CryptoDB:GY17_00003410"/>
<dbReference type="Proteomes" id="UP000199752">
    <property type="component" value="Chromosome 4"/>
</dbReference>
<evidence type="ECO:0000313" key="4">
    <source>
        <dbReference type="EMBL" id="PPS92675.1"/>
    </source>
</evidence>
<feature type="compositionally biased region" description="Basic residues" evidence="1">
    <location>
        <begin position="741"/>
        <end position="787"/>
    </location>
</feature>
<feature type="region of interest" description="Disordered" evidence="1">
    <location>
        <begin position="668"/>
        <end position="800"/>
    </location>
</feature>
<name>A0A0S4TGK9_CRYHO</name>
<keyword evidence="2" id="KW-0732">Signal</keyword>
<feature type="region of interest" description="Disordered" evidence="1">
    <location>
        <begin position="487"/>
        <end position="624"/>
    </location>
</feature>
<reference evidence="4 5" key="1">
    <citation type="submission" date="2014-11" db="EMBL/GenBank/DDBJ databases">
        <title>Comparative genomic analysis of Cryptosporidium hominis reveals occurrence of genetic recombination in virulent subtypes.</title>
        <authorList>
            <person name="Guo Y."/>
            <person name="Tang K."/>
            <person name="Frace M."/>
            <person name="Li N."/>
            <person name="Roellig D.M."/>
            <person name="Sammons S."/>
            <person name="Knipe K."/>
            <person name="Rowe L."/>
            <person name="Feng Y."/>
            <person name="Xiao L."/>
        </authorList>
    </citation>
    <scope>NUCLEOTIDE SEQUENCE [LARGE SCALE GENOMIC DNA]</scope>
    <source>
        <strain evidence="4">30976</strain>
    </source>
</reference>
<organism evidence="3">
    <name type="scientific">Cryptosporidium hominis</name>
    <dbReference type="NCBI Taxonomy" id="237895"/>
    <lineage>
        <taxon>Eukaryota</taxon>
        <taxon>Sar</taxon>
        <taxon>Alveolata</taxon>
        <taxon>Apicomplexa</taxon>
        <taxon>Conoidasida</taxon>
        <taxon>Coccidia</taxon>
        <taxon>Eucoccidiorida</taxon>
        <taxon>Eimeriorina</taxon>
        <taxon>Cryptosporidiidae</taxon>
        <taxon>Cryptosporidium</taxon>
    </lineage>
</organism>
<feature type="signal peptide" evidence="2">
    <location>
        <begin position="1"/>
        <end position="25"/>
    </location>
</feature>
<feature type="compositionally biased region" description="Basic and acidic residues" evidence="1">
    <location>
        <begin position="487"/>
        <end position="535"/>
    </location>
</feature>
<dbReference type="VEuPathDB" id="CryptoDB:ChTU502y2012_422g0160"/>
<feature type="compositionally biased region" description="Basic and acidic residues" evidence="1">
    <location>
        <begin position="542"/>
        <end position="569"/>
    </location>
</feature>
<dbReference type="VEuPathDB" id="CryptoDB:CHUDEA4_4490"/>
<gene>
    <name evidence="3" type="ORF">CHUDEA4_4490</name>
    <name evidence="4" type="ORF">GY17_00003410</name>
</gene>
<evidence type="ECO:0000256" key="1">
    <source>
        <dbReference type="SAM" id="MobiDB-lite"/>
    </source>
</evidence>
<keyword evidence="5" id="KW-1185">Reference proteome</keyword>
<feature type="compositionally biased region" description="Basic and acidic residues" evidence="1">
    <location>
        <begin position="595"/>
        <end position="611"/>
    </location>
</feature>
<dbReference type="Proteomes" id="UP001429100">
    <property type="component" value="Unassembled WGS sequence"/>
</dbReference>
<feature type="compositionally biased region" description="Basic and acidic residues" evidence="1">
    <location>
        <begin position="789"/>
        <end position="800"/>
    </location>
</feature>
<feature type="compositionally biased region" description="Low complexity" evidence="1">
    <location>
        <begin position="688"/>
        <end position="701"/>
    </location>
</feature>
<reference evidence="3" key="2">
    <citation type="submission" date="2015-08" db="EMBL/GenBank/DDBJ databases">
        <authorList>
            <person name="Babu N.S."/>
            <person name="Beckwith C.J."/>
            <person name="Beseler K.G."/>
            <person name="Brison A."/>
            <person name="Carone J.V."/>
            <person name="Caskin T.P."/>
            <person name="Diamond M."/>
            <person name="Durham M.E."/>
            <person name="Foxe J.M."/>
            <person name="Go M."/>
            <person name="Henderson B.A."/>
            <person name="Jones I.B."/>
            <person name="McGettigan J.A."/>
            <person name="Micheletti S.J."/>
            <person name="Nasrallah M.E."/>
            <person name="Ortiz D."/>
            <person name="Piller C.R."/>
            <person name="Privatt S.R."/>
            <person name="Schneider S.L."/>
            <person name="Sharp S."/>
            <person name="Smith T.C."/>
            <person name="Stanton J.D."/>
            <person name="Ullery H.E."/>
            <person name="Wilson R.J."/>
            <person name="Serrano M.G."/>
            <person name="Buck G."/>
            <person name="Lee V."/>
            <person name="Wang Y."/>
            <person name="Carvalho R."/>
            <person name="Voegtly L."/>
            <person name="Shi R."/>
            <person name="Duckworth R."/>
            <person name="Johnson A."/>
            <person name="Loviza R."/>
            <person name="Walstead R."/>
            <person name="Shah Z."/>
            <person name="Kiflezghi M."/>
            <person name="Wade K."/>
            <person name="Ball S.L."/>
            <person name="Bradley K.W."/>
            <person name="Asai D.J."/>
            <person name="Bowman C.A."/>
            <person name="Russell D.A."/>
            <person name="Pope W.H."/>
            <person name="Jacobs-Sera D."/>
            <person name="Hendrix R.W."/>
            <person name="Hatfull G.F."/>
        </authorList>
    </citation>
    <scope>NUCLEOTIDE SEQUENCE [LARGE SCALE GENOMIC DNA]</scope>
</reference>